<dbReference type="HOGENOM" id="CLU_1500471_0_0_5"/>
<keyword evidence="2" id="KW-1185">Reference proteome</keyword>
<organism evidence="1 2">
    <name type="scientific">Bradyrhizobium oligotrophicum S58</name>
    <dbReference type="NCBI Taxonomy" id="1245469"/>
    <lineage>
        <taxon>Bacteria</taxon>
        <taxon>Pseudomonadati</taxon>
        <taxon>Pseudomonadota</taxon>
        <taxon>Alphaproteobacteria</taxon>
        <taxon>Hyphomicrobiales</taxon>
        <taxon>Nitrobacteraceae</taxon>
        <taxon>Bradyrhizobium</taxon>
    </lineage>
</organism>
<dbReference type="AlphaFoldDB" id="M4Z3L0"/>
<dbReference type="EMBL" id="AP012603">
    <property type="protein sequence ID" value="BAM87634.1"/>
    <property type="molecule type" value="Genomic_DNA"/>
</dbReference>
<dbReference type="GeneID" id="301815563"/>
<gene>
    <name evidence="1" type="ORF">S58_16260</name>
</gene>
<proteinExistence type="predicted"/>
<accession>M4Z3L0</accession>
<sequence>MNCFVDGYDRPCMRESEHVDPVSPGKIRDDEVLCRAGYTMHIKGGNPVVSLIRADELARGELSVWRLTPPFEAADVDNIVNILRERSPSVRQPQELLRVFGLSAEKLRDLVEDCPICVVDDTDCGPAWDRHPKHCTLGGCKSLAFHELNNADGESPLFYAMRRALLEEFRRNQIWAAAAT</sequence>
<dbReference type="RefSeq" id="WP_015664763.1">
    <property type="nucleotide sequence ID" value="NC_020453.1"/>
</dbReference>
<protein>
    <submittedName>
        <fullName evidence="1">Uncharacterized protein</fullName>
    </submittedName>
</protein>
<dbReference type="STRING" id="1245469.S58_16260"/>
<dbReference type="KEGG" id="aol:S58_16260"/>
<name>M4Z3L0_9BRAD</name>
<evidence type="ECO:0000313" key="1">
    <source>
        <dbReference type="EMBL" id="BAM87634.1"/>
    </source>
</evidence>
<evidence type="ECO:0000313" key="2">
    <source>
        <dbReference type="Proteomes" id="UP000011841"/>
    </source>
</evidence>
<dbReference type="eggNOG" id="ENOG502ZHE4">
    <property type="taxonomic scope" value="Bacteria"/>
</dbReference>
<dbReference type="OrthoDB" id="9182125at2"/>
<reference evidence="1 2" key="1">
    <citation type="journal article" date="2013" name="Appl. Environ. Microbiol.">
        <title>Genome analysis suggests that the soil oligotrophic bacterium Agromonas oligotrophica (Bradyrhizobium oligotrophicum) is a nitrogen-fixing symbiont of Aeschynomene indica.</title>
        <authorList>
            <person name="Okubo T."/>
            <person name="Fukushima S."/>
            <person name="Itakura M."/>
            <person name="Oshima K."/>
            <person name="Longtonglang A."/>
            <person name="Teaumroong N."/>
            <person name="Mitsui H."/>
            <person name="Hattori M."/>
            <person name="Hattori R."/>
            <person name="Hattori T."/>
            <person name="Minamisawa K."/>
        </authorList>
    </citation>
    <scope>NUCLEOTIDE SEQUENCE [LARGE SCALE GENOMIC DNA]</scope>
    <source>
        <strain evidence="1 2">S58</strain>
    </source>
</reference>
<dbReference type="Proteomes" id="UP000011841">
    <property type="component" value="Chromosome"/>
</dbReference>